<dbReference type="EMBL" id="DF237188">
    <property type="protein sequence ID" value="GAQ85527.1"/>
    <property type="molecule type" value="Genomic_DNA"/>
</dbReference>
<feature type="domain" description="Expansin-like EG45" evidence="3">
    <location>
        <begin position="89"/>
        <end position="216"/>
    </location>
</feature>
<dbReference type="Gene3D" id="2.40.40.10">
    <property type="entry name" value="RlpA-like domain"/>
    <property type="match status" value="1"/>
</dbReference>
<name>A0A1Y1I9Y7_KLENI</name>
<evidence type="ECO:0000313" key="4">
    <source>
        <dbReference type="EMBL" id="GAQ85527.1"/>
    </source>
</evidence>
<protein>
    <submittedName>
        <fullName evidence="4">Expansin</fullName>
    </submittedName>
</protein>
<feature type="transmembrane region" description="Helical" evidence="2">
    <location>
        <begin position="47"/>
        <end position="73"/>
    </location>
</feature>
<evidence type="ECO:0000256" key="2">
    <source>
        <dbReference type="SAM" id="Phobius"/>
    </source>
</evidence>
<dbReference type="InterPro" id="IPR051477">
    <property type="entry name" value="Expansin_CellWall"/>
</dbReference>
<keyword evidence="2" id="KW-0472">Membrane</keyword>
<evidence type="ECO:0000259" key="3">
    <source>
        <dbReference type="PROSITE" id="PS50842"/>
    </source>
</evidence>
<dbReference type="SUPFAM" id="SSF50685">
    <property type="entry name" value="Barwin-like endoglucanases"/>
    <property type="match status" value="1"/>
</dbReference>
<dbReference type="OMA" id="RRITIMA"/>
<dbReference type="PANTHER" id="PTHR31836:SF21">
    <property type="entry name" value="EXPANSIN-LIKE PROTEIN 7"/>
    <property type="match status" value="1"/>
</dbReference>
<proteinExistence type="predicted"/>
<dbReference type="AlphaFoldDB" id="A0A1Y1I9Y7"/>
<dbReference type="Proteomes" id="UP000054558">
    <property type="component" value="Unassembled WGS sequence"/>
</dbReference>
<organism evidence="4 5">
    <name type="scientific">Klebsormidium nitens</name>
    <name type="common">Green alga</name>
    <name type="synonym">Ulothrix nitens</name>
    <dbReference type="NCBI Taxonomy" id="105231"/>
    <lineage>
        <taxon>Eukaryota</taxon>
        <taxon>Viridiplantae</taxon>
        <taxon>Streptophyta</taxon>
        <taxon>Klebsormidiophyceae</taxon>
        <taxon>Klebsormidiales</taxon>
        <taxon>Klebsormidiaceae</taxon>
        <taxon>Klebsormidium</taxon>
    </lineage>
</organism>
<dbReference type="Gene3D" id="2.60.40.760">
    <property type="entry name" value="Expansin, cellulose-binding-like domain"/>
    <property type="match status" value="1"/>
</dbReference>
<accession>A0A1Y1I9Y7</accession>
<sequence length="287" mass="31177">MLTALAGSIVVTTPSGLPIETLRLQHRSPSSFLLLLLDWQPNWVCSWAHIMAASLSLLLLAPLVLLCSLLVGLPAAAALDIFNPGWTAGQATFYPDAAQGGQCRYFGYYGNAIVAIGNEYWANGGACGSCFELQCDPSNNGNGNAVYSSGCRPGLPVLKVTLSDITDECYADNCGNTGYHFDLDPSKYAEFANFAADGGGIVYIKWRRVPCNYQKNLLLRAHEQTNPWWLAFTVLDQNGAGDIDRVEWSSATRGWQIAPRLAYSGNTFTIGGYPYEPLSVRITDSEQ</sequence>
<dbReference type="OrthoDB" id="5823761at2759"/>
<dbReference type="InterPro" id="IPR036749">
    <property type="entry name" value="Expansin_CBD_sf"/>
</dbReference>
<dbReference type="PROSITE" id="PS50842">
    <property type="entry name" value="EXPANSIN_EG45"/>
    <property type="match status" value="1"/>
</dbReference>
<reference evidence="4 5" key="1">
    <citation type="journal article" date="2014" name="Nat. Commun.">
        <title>Klebsormidium flaccidum genome reveals primary factors for plant terrestrial adaptation.</title>
        <authorList>
            <person name="Hori K."/>
            <person name="Maruyama F."/>
            <person name="Fujisawa T."/>
            <person name="Togashi T."/>
            <person name="Yamamoto N."/>
            <person name="Seo M."/>
            <person name="Sato S."/>
            <person name="Yamada T."/>
            <person name="Mori H."/>
            <person name="Tajima N."/>
            <person name="Moriyama T."/>
            <person name="Ikeuchi M."/>
            <person name="Watanabe M."/>
            <person name="Wada H."/>
            <person name="Kobayashi K."/>
            <person name="Saito M."/>
            <person name="Masuda T."/>
            <person name="Sasaki-Sekimoto Y."/>
            <person name="Mashiguchi K."/>
            <person name="Awai K."/>
            <person name="Shimojima M."/>
            <person name="Masuda S."/>
            <person name="Iwai M."/>
            <person name="Nobusawa T."/>
            <person name="Narise T."/>
            <person name="Kondo S."/>
            <person name="Saito H."/>
            <person name="Sato R."/>
            <person name="Murakawa M."/>
            <person name="Ihara Y."/>
            <person name="Oshima-Yamada Y."/>
            <person name="Ohtaka K."/>
            <person name="Satoh M."/>
            <person name="Sonobe K."/>
            <person name="Ishii M."/>
            <person name="Ohtani R."/>
            <person name="Kanamori-Sato M."/>
            <person name="Honoki R."/>
            <person name="Miyazaki D."/>
            <person name="Mochizuki H."/>
            <person name="Umetsu J."/>
            <person name="Higashi K."/>
            <person name="Shibata D."/>
            <person name="Kamiya Y."/>
            <person name="Sato N."/>
            <person name="Nakamura Y."/>
            <person name="Tabata S."/>
            <person name="Ida S."/>
            <person name="Kurokawa K."/>
            <person name="Ohta H."/>
        </authorList>
    </citation>
    <scope>NUCLEOTIDE SEQUENCE [LARGE SCALE GENOMIC DNA]</scope>
    <source>
        <strain evidence="4 5">NIES-2285</strain>
    </source>
</reference>
<keyword evidence="2" id="KW-1133">Transmembrane helix</keyword>
<keyword evidence="1" id="KW-0732">Signal</keyword>
<gene>
    <name evidence="4" type="ORF">KFL_002390180</name>
</gene>
<keyword evidence="5" id="KW-1185">Reference proteome</keyword>
<dbReference type="InterPro" id="IPR036908">
    <property type="entry name" value="RlpA-like_sf"/>
</dbReference>
<dbReference type="SUPFAM" id="SSF49590">
    <property type="entry name" value="PHL pollen allergen"/>
    <property type="match status" value="1"/>
</dbReference>
<dbReference type="STRING" id="105231.A0A1Y1I9Y7"/>
<dbReference type="InterPro" id="IPR007112">
    <property type="entry name" value="Expansin/allergen_DPBB_dom"/>
</dbReference>
<keyword evidence="2" id="KW-0812">Transmembrane</keyword>
<dbReference type="PANTHER" id="PTHR31836">
    <property type="match status" value="1"/>
</dbReference>
<evidence type="ECO:0000256" key="1">
    <source>
        <dbReference type="ARBA" id="ARBA00022729"/>
    </source>
</evidence>
<evidence type="ECO:0000313" key="5">
    <source>
        <dbReference type="Proteomes" id="UP000054558"/>
    </source>
</evidence>
<dbReference type="CDD" id="cd22271">
    <property type="entry name" value="DPBB_EXP_N-like"/>
    <property type="match status" value="1"/>
</dbReference>